<protein>
    <submittedName>
        <fullName evidence="8">G_PROTEIN_RECEP_F1_2 domain-containing protein</fullName>
    </submittedName>
</protein>
<evidence type="ECO:0000313" key="8">
    <source>
        <dbReference type="WBParaSite" id="HCON_00129190-00001"/>
    </source>
</evidence>
<dbReference type="AlphaFoldDB" id="A0A7I4YQV7"/>
<evidence type="ECO:0000256" key="5">
    <source>
        <dbReference type="SAM" id="Phobius"/>
    </source>
</evidence>
<dbReference type="SUPFAM" id="SSF81321">
    <property type="entry name" value="Family A G protein-coupled receptor-like"/>
    <property type="match status" value="1"/>
</dbReference>
<dbReference type="PANTHER" id="PTHR23360">
    <property type="entry name" value="G-PROTEIN COUPLED RECEPTORS FAMILY 1 PROFILE DOMAIN-CONTAINING PROTEIN-RELATED"/>
    <property type="match status" value="1"/>
</dbReference>
<evidence type="ECO:0000259" key="6">
    <source>
        <dbReference type="PROSITE" id="PS50262"/>
    </source>
</evidence>
<dbReference type="OrthoDB" id="10015560at2759"/>
<dbReference type="SMART" id="SM01381">
    <property type="entry name" value="7TM_GPCR_Srsx"/>
    <property type="match status" value="1"/>
</dbReference>
<evidence type="ECO:0000256" key="1">
    <source>
        <dbReference type="ARBA" id="ARBA00004370"/>
    </source>
</evidence>
<name>A0A7I4YQV7_HAECO</name>
<keyword evidence="7" id="KW-1185">Reference proteome</keyword>
<dbReference type="InterPro" id="IPR017452">
    <property type="entry name" value="GPCR_Rhodpsn_7TM"/>
</dbReference>
<dbReference type="GO" id="GO:0016020">
    <property type="term" value="C:membrane"/>
    <property type="evidence" value="ECO:0007669"/>
    <property type="project" value="UniProtKB-SubCell"/>
</dbReference>
<evidence type="ECO:0000256" key="4">
    <source>
        <dbReference type="ARBA" id="ARBA00023136"/>
    </source>
</evidence>
<evidence type="ECO:0000313" key="7">
    <source>
        <dbReference type="Proteomes" id="UP000025227"/>
    </source>
</evidence>
<dbReference type="Proteomes" id="UP000025227">
    <property type="component" value="Unplaced"/>
</dbReference>
<sequence length="295" mass="33010">MPAIAFIGNGAVVYVTIRSKTLRSPCNLLIALVSLSDMVVVCAEPIATIFHNIVRSETVPRSICTYLELPSMFAACTSPMFLLATTIDRRLCIMTFYDAMIASYSKYYLVAQILPGCIFAIAVEVIALKDLNAEKQVMCSLESTMMGTPSIMYVKTILIVCLLIVLCNASFLLFLRKLRMSSGVSKSVHRSVFVICMTVVLGYFCAVFIFSLREALNLDVDLLNWSIFTGLFCNLAYCFNFFVYYINSKEYRAIFDDLLGIGHMKALLCRRKRIGDQQVATLQNARPNNHVTHGI</sequence>
<dbReference type="CDD" id="cd00637">
    <property type="entry name" value="7tm_classA_rhodopsin-like"/>
    <property type="match status" value="1"/>
</dbReference>
<feature type="transmembrane region" description="Helical" evidence="5">
    <location>
        <begin position="28"/>
        <end position="49"/>
    </location>
</feature>
<dbReference type="InterPro" id="IPR000276">
    <property type="entry name" value="GPCR_Rhodpsn"/>
</dbReference>
<dbReference type="GO" id="GO:0004930">
    <property type="term" value="F:G protein-coupled receptor activity"/>
    <property type="evidence" value="ECO:0007669"/>
    <property type="project" value="InterPro"/>
</dbReference>
<feature type="transmembrane region" description="Helical" evidence="5">
    <location>
        <begin position="187"/>
        <end position="210"/>
    </location>
</feature>
<reference evidence="8" key="1">
    <citation type="submission" date="2020-12" db="UniProtKB">
        <authorList>
            <consortium name="WormBaseParasite"/>
        </authorList>
    </citation>
    <scope>IDENTIFICATION</scope>
    <source>
        <strain evidence="8">MHco3</strain>
    </source>
</reference>
<keyword evidence="4 5" id="KW-0472">Membrane</keyword>
<proteinExistence type="predicted"/>
<dbReference type="InterPro" id="IPR047130">
    <property type="entry name" value="7TM_GPCR_Srsx_nematod"/>
</dbReference>
<dbReference type="PANTHER" id="PTHR23360:SF5">
    <property type="entry name" value="G-PROTEIN COUPLED RECEPTORS FAMILY 1 PROFILE DOMAIN-CONTAINING PROTEIN"/>
    <property type="match status" value="1"/>
</dbReference>
<dbReference type="InterPro" id="IPR019424">
    <property type="entry name" value="7TM_GPCR_Srsx"/>
</dbReference>
<feature type="transmembrane region" description="Helical" evidence="5">
    <location>
        <begin position="222"/>
        <end position="246"/>
    </location>
</feature>
<evidence type="ECO:0000256" key="3">
    <source>
        <dbReference type="ARBA" id="ARBA00022989"/>
    </source>
</evidence>
<accession>A0A7I4YQV7</accession>
<dbReference type="Pfam" id="PF10320">
    <property type="entry name" value="7TM_GPCR_Srsx"/>
    <property type="match status" value="1"/>
</dbReference>
<evidence type="ECO:0000256" key="2">
    <source>
        <dbReference type="ARBA" id="ARBA00022692"/>
    </source>
</evidence>
<feature type="domain" description="G-protein coupled receptors family 1 profile" evidence="6">
    <location>
        <begin position="8"/>
        <end position="244"/>
    </location>
</feature>
<dbReference type="Gene3D" id="1.20.1070.10">
    <property type="entry name" value="Rhodopsin 7-helix transmembrane proteins"/>
    <property type="match status" value="1"/>
</dbReference>
<organism evidence="7 8">
    <name type="scientific">Haemonchus contortus</name>
    <name type="common">Barber pole worm</name>
    <dbReference type="NCBI Taxonomy" id="6289"/>
    <lineage>
        <taxon>Eukaryota</taxon>
        <taxon>Metazoa</taxon>
        <taxon>Ecdysozoa</taxon>
        <taxon>Nematoda</taxon>
        <taxon>Chromadorea</taxon>
        <taxon>Rhabditida</taxon>
        <taxon>Rhabditina</taxon>
        <taxon>Rhabditomorpha</taxon>
        <taxon>Strongyloidea</taxon>
        <taxon>Trichostrongylidae</taxon>
        <taxon>Haemonchus</taxon>
    </lineage>
</organism>
<feature type="transmembrane region" description="Helical" evidence="5">
    <location>
        <begin position="107"/>
        <end position="128"/>
    </location>
</feature>
<dbReference type="WBParaSite" id="HCON_00129190-00001">
    <property type="protein sequence ID" value="HCON_00129190-00001"/>
    <property type="gene ID" value="HCON_00129190"/>
</dbReference>
<feature type="transmembrane region" description="Helical" evidence="5">
    <location>
        <begin position="151"/>
        <end position="175"/>
    </location>
</feature>
<comment type="subcellular location">
    <subcellularLocation>
        <location evidence="1">Membrane</location>
    </subcellularLocation>
</comment>
<dbReference type="PROSITE" id="PS50262">
    <property type="entry name" value="G_PROTEIN_RECEP_F1_2"/>
    <property type="match status" value="1"/>
</dbReference>
<feature type="transmembrane region" description="Helical" evidence="5">
    <location>
        <begin position="69"/>
        <end position="87"/>
    </location>
</feature>
<keyword evidence="3 5" id="KW-1133">Transmembrane helix</keyword>
<keyword evidence="2 5" id="KW-0812">Transmembrane</keyword>